<protein>
    <submittedName>
        <fullName evidence="3">DUF397 domain-containing protein</fullName>
    </submittedName>
</protein>
<dbReference type="EMBL" id="JANIID010000007">
    <property type="protein sequence ID" value="MCQ8770117.1"/>
    <property type="molecule type" value="Genomic_DNA"/>
</dbReference>
<feature type="region of interest" description="Disordered" evidence="1">
    <location>
        <begin position="56"/>
        <end position="101"/>
    </location>
</feature>
<gene>
    <name evidence="3" type="ORF">NQU55_10050</name>
</gene>
<sequence length="120" mass="13231">MTAPTRSRRLGHHSFRQSGGAPQTCTGRTGILTTAEKCVRPGKYPAFFEDFARARNRRPRPCSRSGSSGRTACRDEAVRGRPDRPPVHIRDSRSPTGPTLTINQPTWASFLGHVKAHIPV</sequence>
<dbReference type="Proteomes" id="UP001142374">
    <property type="component" value="Unassembled WGS sequence"/>
</dbReference>
<feature type="compositionally biased region" description="Basic and acidic residues" evidence="1">
    <location>
        <begin position="72"/>
        <end position="93"/>
    </location>
</feature>
<keyword evidence="4" id="KW-1185">Reference proteome</keyword>
<evidence type="ECO:0000313" key="4">
    <source>
        <dbReference type="Proteomes" id="UP001142374"/>
    </source>
</evidence>
<dbReference type="Pfam" id="PF04149">
    <property type="entry name" value="DUF397"/>
    <property type="match status" value="1"/>
</dbReference>
<evidence type="ECO:0000256" key="1">
    <source>
        <dbReference type="SAM" id="MobiDB-lite"/>
    </source>
</evidence>
<feature type="domain" description="DUF397" evidence="2">
    <location>
        <begin position="63"/>
        <end position="115"/>
    </location>
</feature>
<name>A0A9X2LF11_9ACTN</name>
<accession>A0A9X2LF11</accession>
<feature type="compositionally biased region" description="Basic residues" evidence="1">
    <location>
        <begin position="1"/>
        <end position="15"/>
    </location>
</feature>
<reference evidence="3" key="1">
    <citation type="submission" date="2022-06" db="EMBL/GenBank/DDBJ databases">
        <title>WGS of actinobacteria.</title>
        <authorList>
            <person name="Thawai C."/>
        </authorList>
    </citation>
    <scope>NUCLEOTIDE SEQUENCE</scope>
    <source>
        <strain evidence="3">AA8</strain>
    </source>
</reference>
<organism evidence="3 4">
    <name type="scientific">Streptomyces telluris</name>
    <dbReference type="NCBI Taxonomy" id="2720021"/>
    <lineage>
        <taxon>Bacteria</taxon>
        <taxon>Bacillati</taxon>
        <taxon>Actinomycetota</taxon>
        <taxon>Actinomycetes</taxon>
        <taxon>Kitasatosporales</taxon>
        <taxon>Streptomycetaceae</taxon>
        <taxon>Streptomyces</taxon>
    </lineage>
</organism>
<evidence type="ECO:0000259" key="2">
    <source>
        <dbReference type="Pfam" id="PF04149"/>
    </source>
</evidence>
<dbReference type="InterPro" id="IPR007278">
    <property type="entry name" value="DUF397"/>
</dbReference>
<feature type="compositionally biased region" description="Polar residues" evidence="1">
    <location>
        <begin position="16"/>
        <end position="27"/>
    </location>
</feature>
<comment type="caution">
    <text evidence="3">The sequence shown here is derived from an EMBL/GenBank/DDBJ whole genome shotgun (WGS) entry which is preliminary data.</text>
</comment>
<dbReference type="AlphaFoldDB" id="A0A9X2LF11"/>
<proteinExistence type="predicted"/>
<feature type="region of interest" description="Disordered" evidence="1">
    <location>
        <begin position="1"/>
        <end position="28"/>
    </location>
</feature>
<evidence type="ECO:0000313" key="3">
    <source>
        <dbReference type="EMBL" id="MCQ8770117.1"/>
    </source>
</evidence>